<evidence type="ECO:0000256" key="9">
    <source>
        <dbReference type="ARBA" id="ARBA00058677"/>
    </source>
</evidence>
<keyword evidence="5" id="KW-0832">Ubl conjugation</keyword>
<feature type="region of interest" description="Disordered" evidence="13">
    <location>
        <begin position="94"/>
        <end position="240"/>
    </location>
</feature>
<evidence type="ECO:0000256" key="3">
    <source>
        <dbReference type="ARBA" id="ARBA00022491"/>
    </source>
</evidence>
<feature type="region of interest" description="Disordered" evidence="13">
    <location>
        <begin position="796"/>
        <end position="883"/>
    </location>
</feature>
<feature type="compositionally biased region" description="Pro residues" evidence="13">
    <location>
        <begin position="106"/>
        <end position="123"/>
    </location>
</feature>
<name>A0A9P0BF73_BRAAE</name>
<feature type="compositionally biased region" description="Polar residues" evidence="13">
    <location>
        <begin position="541"/>
        <end position="573"/>
    </location>
</feature>
<dbReference type="GO" id="GO:0032204">
    <property type="term" value="P:regulation of telomere maintenance"/>
    <property type="evidence" value="ECO:0007669"/>
    <property type="project" value="TreeGrafter"/>
</dbReference>
<feature type="compositionally biased region" description="Low complexity" evidence="13">
    <location>
        <begin position="124"/>
        <end position="134"/>
    </location>
</feature>
<dbReference type="Proteomes" id="UP001154078">
    <property type="component" value="Chromosome 7"/>
</dbReference>
<accession>A0A9P0BF73</accession>
<feature type="compositionally biased region" description="Polar residues" evidence="13">
    <location>
        <begin position="157"/>
        <end position="181"/>
    </location>
</feature>
<feature type="compositionally biased region" description="Polar residues" evidence="13">
    <location>
        <begin position="195"/>
        <end position="216"/>
    </location>
</feature>
<feature type="domain" description="YLPM1-like spectrin repeat" evidence="14">
    <location>
        <begin position="227"/>
        <end position="292"/>
    </location>
</feature>
<feature type="compositionally biased region" description="Low complexity" evidence="13">
    <location>
        <begin position="585"/>
        <end position="655"/>
    </location>
</feature>
<keyword evidence="3" id="KW-0678">Repressor</keyword>
<evidence type="ECO:0000313" key="16">
    <source>
        <dbReference type="Proteomes" id="UP001154078"/>
    </source>
</evidence>
<evidence type="ECO:0000313" key="15">
    <source>
        <dbReference type="EMBL" id="CAH0560760.1"/>
    </source>
</evidence>
<dbReference type="PANTHER" id="PTHR13413:SF0">
    <property type="entry name" value="YLP MOTIF-CONTAINING PROTEIN 1"/>
    <property type="match status" value="1"/>
</dbReference>
<keyword evidence="2" id="KW-0488">Methylation</keyword>
<keyword evidence="16" id="KW-1185">Reference proteome</keyword>
<feature type="region of interest" description="Disordered" evidence="13">
    <location>
        <begin position="455"/>
        <end position="684"/>
    </location>
</feature>
<evidence type="ECO:0000256" key="7">
    <source>
        <dbReference type="ARBA" id="ARBA00023163"/>
    </source>
</evidence>
<evidence type="ECO:0000256" key="6">
    <source>
        <dbReference type="ARBA" id="ARBA00023015"/>
    </source>
</evidence>
<protein>
    <recommendedName>
        <fullName evidence="11">YLP motif-containing protein 1</fullName>
    </recommendedName>
    <alternativeName>
        <fullName evidence="12">Nuclear protein ZAP3</fullName>
    </alternativeName>
</protein>
<dbReference type="InterPro" id="IPR026314">
    <property type="entry name" value="YLP_motif_con_p1"/>
</dbReference>
<dbReference type="OrthoDB" id="513595at2759"/>
<dbReference type="Pfam" id="PF26583">
    <property type="entry name" value="Spectrin_YLPM1"/>
    <property type="match status" value="1"/>
</dbReference>
<dbReference type="Gene3D" id="3.40.50.300">
    <property type="entry name" value="P-loop containing nucleotide triphosphate hydrolases"/>
    <property type="match status" value="1"/>
</dbReference>
<gene>
    <name evidence="15" type="ORF">MELIAE_LOCUS10464</name>
</gene>
<feature type="region of interest" description="Disordered" evidence="13">
    <location>
        <begin position="292"/>
        <end position="344"/>
    </location>
</feature>
<dbReference type="FunFam" id="3.40.50.300:FF:000399">
    <property type="entry name" value="YLP motif containing 1"/>
    <property type="match status" value="1"/>
</dbReference>
<feature type="compositionally biased region" description="Polar residues" evidence="13">
    <location>
        <begin position="872"/>
        <end position="883"/>
    </location>
</feature>
<evidence type="ECO:0000256" key="12">
    <source>
        <dbReference type="ARBA" id="ARBA00083294"/>
    </source>
</evidence>
<feature type="compositionally biased region" description="Acidic residues" evidence="13">
    <location>
        <begin position="658"/>
        <end position="684"/>
    </location>
</feature>
<organism evidence="15 16">
    <name type="scientific">Brassicogethes aeneus</name>
    <name type="common">Rape pollen beetle</name>
    <name type="synonym">Meligethes aeneus</name>
    <dbReference type="NCBI Taxonomy" id="1431903"/>
    <lineage>
        <taxon>Eukaryota</taxon>
        <taxon>Metazoa</taxon>
        <taxon>Ecdysozoa</taxon>
        <taxon>Arthropoda</taxon>
        <taxon>Hexapoda</taxon>
        <taxon>Insecta</taxon>
        <taxon>Pterygota</taxon>
        <taxon>Neoptera</taxon>
        <taxon>Endopterygota</taxon>
        <taxon>Coleoptera</taxon>
        <taxon>Polyphaga</taxon>
        <taxon>Cucujiformia</taxon>
        <taxon>Nitidulidae</taxon>
        <taxon>Meligethinae</taxon>
        <taxon>Brassicogethes</taxon>
    </lineage>
</organism>
<feature type="compositionally biased region" description="Low complexity" evidence="13">
    <location>
        <begin position="818"/>
        <end position="834"/>
    </location>
</feature>
<evidence type="ECO:0000256" key="5">
    <source>
        <dbReference type="ARBA" id="ARBA00022843"/>
    </source>
</evidence>
<dbReference type="PANTHER" id="PTHR13413">
    <property type="entry name" value="YLP MOTIF CONTAINING PROTEIN NUCLEAR PROTEIN ZAP"/>
    <property type="match status" value="1"/>
</dbReference>
<dbReference type="EMBL" id="OV121138">
    <property type="protein sequence ID" value="CAH0560760.1"/>
    <property type="molecule type" value="Genomic_DNA"/>
</dbReference>
<dbReference type="Pfam" id="PF13671">
    <property type="entry name" value="AAA_33"/>
    <property type="match status" value="1"/>
</dbReference>
<feature type="compositionally biased region" description="Polar residues" evidence="13">
    <location>
        <begin position="455"/>
        <end position="486"/>
    </location>
</feature>
<evidence type="ECO:0000256" key="11">
    <source>
        <dbReference type="ARBA" id="ARBA00068971"/>
    </source>
</evidence>
<feature type="compositionally biased region" description="Basic and acidic residues" evidence="13">
    <location>
        <begin position="836"/>
        <end position="848"/>
    </location>
</feature>
<sequence length="1232" mass="142021">MSWQSWQMPQALSSSVVPGVMNPAPPVVNPALPVLQGQVAPAMPANMQYSPEQWAQMQQQNWQQWAQWQQQYQQWHQQYGAEYQKSMGGLPVQPPLPAAVPAMDAAPPPLPAEPKPPLPPEDPPAAFNASAAPSYNTPAPPPSYNTMTQQPPPKNAGYTTAPPSGNNWNQNNKRTFNTPGNFDNKRQMTEKWGNQWGNNRPDMTQAPPNFQNKPPSFNQPPPSVAAPKQNPEELSEAEKKFDKEFAAWEAQFNKWKEQNVNHPDKNQYREYEKKWESWRNSLLERREQMRRKRLGLTVNKPPPKVTHDNYTAPPPDMNLNQTQDPKFNKPPPQLNNEPLKFKNPPQTSYPEIDDTAGDDFLKSNTSGGIPGLDLVKDDDPESFKKKDDIIELDREEKRLENLTKNKGPDFEAISKGINTILGDQKILNMLNIVSQPPTTIPNTPLITTLNHISPQEASTSYQEHSSQGFEETSQGNDFYPNNTREGVNNFDDQTRSSFTMGPNDQDMRFDRRPPPISDNNFNRNPDNTFNRNQNKIPSLMSVKTNQQGNNSFTGSFNNRNLDTPANFNRNSENFAGRNADNYSARNSDNFNNRNSDNFNNRNSDSFNNRNSDSFNNRNSDSFNNRNSDNFGRNSFNNFNRNNNFNNQGNNFNNRDYQNDEYYEENEENYEEQDEYQEESYNNEDYNDYNNWEGEEPVNKAPEDPKIVEPEPEPEPIIDDEPVFEPSVVIDYEHKSLKKPVEDIILEPIHMYDYRHKPLNRIPLPQRPPWLSNTVKFIHEFDPLAIPYERSFMPRYDVRRAPPESQNRRGSNRYERPNTSRNYNNRNNNDRQSNNKYSDEKTPSKKDYKGQNNTVDFEELSDEDMNWEEEKPSSNFNEENMSTQNQETTVQMFKSNESKNTPRTNFSQQTVIEDLICNPGRFSRPPKIVIILRGPSGSGKTYLAKLIKDKEVENGGSAPRILSLDDYFMVEQEKEVIEEGKVIKVKEMVYEYEKEMENTYRTSLTKSFKKTITDGYFPFIIVDNVNEKVKYFGEMWSFAKQNGFQVYICQLDLDPQLCATRNIHGRSEREIEDCVAAWEPTPAHHPSVDASGFMQATGGIQEVEMEEVSMEEAPLASKPNDDEVEDHVRSKWDNFDCTSNNLAKLDGVSKGLRSSRTMEEYLQLEGESWSPPRSQRPGKKRVRWADIEEQKQRAKMRKIGFVVGQTSWGSMMDTTSSESALTQTKYIERVKKY</sequence>
<evidence type="ECO:0000259" key="14">
    <source>
        <dbReference type="Pfam" id="PF26583"/>
    </source>
</evidence>
<feature type="compositionally biased region" description="Low complexity" evidence="13">
    <location>
        <begin position="518"/>
        <end position="534"/>
    </location>
</feature>
<evidence type="ECO:0000256" key="13">
    <source>
        <dbReference type="SAM" id="MobiDB-lite"/>
    </source>
</evidence>
<dbReference type="SUPFAM" id="SSF52540">
    <property type="entry name" value="P-loop containing nucleoside triphosphate hydrolases"/>
    <property type="match status" value="1"/>
</dbReference>
<feature type="compositionally biased region" description="Acidic residues" evidence="13">
    <location>
        <begin position="855"/>
        <end position="866"/>
    </location>
</feature>
<evidence type="ECO:0000256" key="8">
    <source>
        <dbReference type="ARBA" id="ARBA00023242"/>
    </source>
</evidence>
<keyword evidence="8" id="KW-0539">Nucleus</keyword>
<evidence type="ECO:0000256" key="2">
    <source>
        <dbReference type="ARBA" id="ARBA00022481"/>
    </source>
</evidence>
<proteinExistence type="predicted"/>
<evidence type="ECO:0000256" key="4">
    <source>
        <dbReference type="ARBA" id="ARBA00022499"/>
    </source>
</evidence>
<evidence type="ECO:0000256" key="10">
    <source>
        <dbReference type="ARBA" id="ARBA00065932"/>
    </source>
</evidence>
<keyword evidence="4" id="KW-1017">Isopeptide bond</keyword>
<dbReference type="GO" id="GO:0016607">
    <property type="term" value="C:nuclear speck"/>
    <property type="evidence" value="ECO:0007669"/>
    <property type="project" value="UniProtKB-SubCell"/>
</dbReference>
<comment type="subcellular location">
    <subcellularLocation>
        <location evidence="1">Nucleus speckle</location>
    </subcellularLocation>
</comment>
<reference evidence="15" key="1">
    <citation type="submission" date="2021-12" db="EMBL/GenBank/DDBJ databases">
        <authorList>
            <person name="King R."/>
        </authorList>
    </citation>
    <scope>NUCLEOTIDE SEQUENCE</scope>
</reference>
<comment type="function">
    <text evidence="9">Plays a role in the reduction of telomerase activity during differentiation of embryonic stem cells by binding to the core promoter of TERT and controlling its down-regulation.</text>
</comment>
<keyword evidence="6" id="KW-0805">Transcription regulation</keyword>
<keyword evidence="7" id="KW-0804">Transcription</keyword>
<comment type="subunit">
    <text evidence="10">Interacts with PPP1CA and NCOA5. Forms a complex with ILF2, ILF3, KHDRBS1, RBMX, NCOA5 and PPP1CA.</text>
</comment>
<evidence type="ECO:0000256" key="1">
    <source>
        <dbReference type="ARBA" id="ARBA00004324"/>
    </source>
</evidence>
<dbReference type="InterPro" id="IPR027417">
    <property type="entry name" value="P-loop_NTPase"/>
</dbReference>
<dbReference type="AlphaFoldDB" id="A0A9P0BF73"/>
<dbReference type="InterPro" id="IPR058903">
    <property type="entry name" value="Spectrin_YLPM1-like"/>
</dbReference>